<dbReference type="AlphaFoldDB" id="A0A9W7D1P5"/>
<evidence type="ECO:0000313" key="2">
    <source>
        <dbReference type="Proteomes" id="UP001165121"/>
    </source>
</evidence>
<accession>A0A9W7D1P5</accession>
<gene>
    <name evidence="1" type="ORF">Pfra01_002142100</name>
</gene>
<comment type="caution">
    <text evidence="1">The sequence shown here is derived from an EMBL/GenBank/DDBJ whole genome shotgun (WGS) entry which is preliminary data.</text>
</comment>
<dbReference type="EMBL" id="BSXT01003081">
    <property type="protein sequence ID" value="GMF52370.1"/>
    <property type="molecule type" value="Genomic_DNA"/>
</dbReference>
<proteinExistence type="predicted"/>
<sequence>MGATLSNNTSDSLENLLRWTIVLRFTNDQDKELLREFFRRKPFAAVRGQILHVCIEVEFSLSSALGVQINVKQVRDSLTLLKRFFNGAEAAASCGSGIEESVDTVNVQSHYDEREGLVRECVALEDHFKAEKMAVKTKQQQKDEDLAKCAEELTRESANRPTSADCRVQTPQLIRFHPQLHLARQIPTHAANSSMVREPPIYL</sequence>
<dbReference type="OrthoDB" id="127996at2759"/>
<reference evidence="1" key="1">
    <citation type="submission" date="2023-04" db="EMBL/GenBank/DDBJ databases">
        <title>Phytophthora fragariaefolia NBRC 109709.</title>
        <authorList>
            <person name="Ichikawa N."/>
            <person name="Sato H."/>
            <person name="Tonouchi N."/>
        </authorList>
    </citation>
    <scope>NUCLEOTIDE SEQUENCE</scope>
    <source>
        <strain evidence="1">NBRC 109709</strain>
    </source>
</reference>
<dbReference type="Proteomes" id="UP001165121">
    <property type="component" value="Unassembled WGS sequence"/>
</dbReference>
<protein>
    <submittedName>
        <fullName evidence="1">Unnamed protein product</fullName>
    </submittedName>
</protein>
<evidence type="ECO:0000313" key="1">
    <source>
        <dbReference type="EMBL" id="GMF52370.1"/>
    </source>
</evidence>
<organism evidence="1 2">
    <name type="scientific">Phytophthora fragariaefolia</name>
    <dbReference type="NCBI Taxonomy" id="1490495"/>
    <lineage>
        <taxon>Eukaryota</taxon>
        <taxon>Sar</taxon>
        <taxon>Stramenopiles</taxon>
        <taxon>Oomycota</taxon>
        <taxon>Peronosporomycetes</taxon>
        <taxon>Peronosporales</taxon>
        <taxon>Peronosporaceae</taxon>
        <taxon>Phytophthora</taxon>
    </lineage>
</organism>
<name>A0A9W7D1P5_9STRA</name>
<keyword evidence="2" id="KW-1185">Reference proteome</keyword>